<evidence type="ECO:0000313" key="2">
    <source>
        <dbReference type="EMBL" id="GID67203.1"/>
    </source>
</evidence>
<keyword evidence="3" id="KW-1185">Reference proteome</keyword>
<dbReference type="AlphaFoldDB" id="A0A919IKQ5"/>
<proteinExistence type="predicted"/>
<comment type="caution">
    <text evidence="2">The sequence shown here is derived from an EMBL/GenBank/DDBJ whole genome shotgun (WGS) entry which is preliminary data.</text>
</comment>
<dbReference type="RefSeq" id="WP_203744684.1">
    <property type="nucleotide sequence ID" value="NZ_BAAAUC010000004.1"/>
</dbReference>
<keyword evidence="1" id="KW-0812">Transmembrane</keyword>
<keyword evidence="1" id="KW-1133">Transmembrane helix</keyword>
<name>A0A919IKQ5_9ACTN</name>
<organism evidence="2 3">
    <name type="scientific">Actinoplanes cyaneus</name>
    <dbReference type="NCBI Taxonomy" id="52696"/>
    <lineage>
        <taxon>Bacteria</taxon>
        <taxon>Bacillati</taxon>
        <taxon>Actinomycetota</taxon>
        <taxon>Actinomycetes</taxon>
        <taxon>Micromonosporales</taxon>
        <taxon>Micromonosporaceae</taxon>
        <taxon>Actinoplanes</taxon>
    </lineage>
</organism>
<gene>
    <name evidence="2" type="ORF">Acy02nite_50840</name>
</gene>
<dbReference type="EMBL" id="BOMH01000038">
    <property type="protein sequence ID" value="GID67203.1"/>
    <property type="molecule type" value="Genomic_DNA"/>
</dbReference>
<feature type="transmembrane region" description="Helical" evidence="1">
    <location>
        <begin position="69"/>
        <end position="92"/>
    </location>
</feature>
<reference evidence="2" key="1">
    <citation type="submission" date="2021-01" db="EMBL/GenBank/DDBJ databases">
        <title>Whole genome shotgun sequence of Actinoplanes cyaneus NBRC 14990.</title>
        <authorList>
            <person name="Komaki H."/>
            <person name="Tamura T."/>
        </authorList>
    </citation>
    <scope>NUCLEOTIDE SEQUENCE</scope>
    <source>
        <strain evidence="2">NBRC 14990</strain>
    </source>
</reference>
<protein>
    <submittedName>
        <fullName evidence="2">Uncharacterized protein</fullName>
    </submittedName>
</protein>
<feature type="transmembrane region" description="Helical" evidence="1">
    <location>
        <begin position="40"/>
        <end position="57"/>
    </location>
</feature>
<evidence type="ECO:0000313" key="3">
    <source>
        <dbReference type="Proteomes" id="UP000619479"/>
    </source>
</evidence>
<feature type="transmembrane region" description="Helical" evidence="1">
    <location>
        <begin position="12"/>
        <end position="34"/>
    </location>
</feature>
<accession>A0A919IKQ5</accession>
<evidence type="ECO:0000256" key="1">
    <source>
        <dbReference type="SAM" id="Phobius"/>
    </source>
</evidence>
<keyword evidence="1" id="KW-0472">Membrane</keyword>
<dbReference type="Proteomes" id="UP000619479">
    <property type="component" value="Unassembled WGS sequence"/>
</dbReference>
<sequence>MERFQRSAFWNLRTRIANVSIVIGVVALMVLVSGDADGPRLIPTVVCAAGAVCGLGVHFSRPSPARARWLLISAVTLTTLGVVALLIVVGTAG</sequence>